<evidence type="ECO:0000256" key="6">
    <source>
        <dbReference type="ARBA" id="ARBA00022960"/>
    </source>
</evidence>
<dbReference type="Proteomes" id="UP001549321">
    <property type="component" value="Unassembled WGS sequence"/>
</dbReference>
<keyword evidence="7 9" id="KW-0573">Peptidoglycan synthesis</keyword>
<keyword evidence="11" id="KW-0449">Lipoprotein</keyword>
<dbReference type="EMBL" id="JBEPSM010000001">
    <property type="protein sequence ID" value="MET4634369.1"/>
    <property type="molecule type" value="Genomic_DNA"/>
</dbReference>
<accession>A0ABV2QZC6</accession>
<comment type="similarity">
    <text evidence="2">Belongs to the YkuD family.</text>
</comment>
<proteinExistence type="inferred from homology"/>
<keyword evidence="4" id="KW-0808">Transferase</keyword>
<comment type="caution">
    <text evidence="11">The sequence shown here is derived from an EMBL/GenBank/DDBJ whole genome shotgun (WGS) entry which is preliminary data.</text>
</comment>
<evidence type="ECO:0000256" key="8">
    <source>
        <dbReference type="ARBA" id="ARBA00023316"/>
    </source>
</evidence>
<keyword evidence="5" id="KW-0378">Hydrolase</keyword>
<dbReference type="PANTHER" id="PTHR30582">
    <property type="entry name" value="L,D-TRANSPEPTIDASE"/>
    <property type="match status" value="1"/>
</dbReference>
<evidence type="ECO:0000256" key="9">
    <source>
        <dbReference type="PROSITE-ProRule" id="PRU01373"/>
    </source>
</evidence>
<comment type="pathway">
    <text evidence="1 9">Cell wall biogenesis; peptidoglycan biosynthesis.</text>
</comment>
<evidence type="ECO:0000256" key="4">
    <source>
        <dbReference type="ARBA" id="ARBA00022679"/>
    </source>
</evidence>
<dbReference type="InterPro" id="IPR005490">
    <property type="entry name" value="LD_TPept_cat_dom"/>
</dbReference>
<evidence type="ECO:0000256" key="3">
    <source>
        <dbReference type="ARBA" id="ARBA00022676"/>
    </source>
</evidence>
<reference evidence="11 12" key="1">
    <citation type="submission" date="2024-06" db="EMBL/GenBank/DDBJ databases">
        <title>Sorghum-associated microbial communities from plants grown in Nebraska, USA.</title>
        <authorList>
            <person name="Schachtman D."/>
        </authorList>
    </citation>
    <scope>NUCLEOTIDE SEQUENCE [LARGE SCALE GENOMIC DNA]</scope>
    <source>
        <strain evidence="11 12">3207</strain>
    </source>
</reference>
<keyword evidence="3" id="KW-0328">Glycosyltransferase</keyword>
<protein>
    <submittedName>
        <fullName evidence="11">Lipoprotein-anchoring transpeptidase ErfK/SrfK</fullName>
    </submittedName>
</protein>
<name>A0ABV2QZC6_9HYPH</name>
<dbReference type="PROSITE" id="PS52029">
    <property type="entry name" value="LD_TPASE"/>
    <property type="match status" value="1"/>
</dbReference>
<comment type="caution">
    <text evidence="9">Lacks conserved residue(s) required for the propagation of feature annotation.</text>
</comment>
<evidence type="ECO:0000313" key="12">
    <source>
        <dbReference type="Proteomes" id="UP001549321"/>
    </source>
</evidence>
<feature type="domain" description="L,D-TPase catalytic" evidence="10">
    <location>
        <begin position="183"/>
        <end position="319"/>
    </location>
</feature>
<evidence type="ECO:0000256" key="7">
    <source>
        <dbReference type="ARBA" id="ARBA00022984"/>
    </source>
</evidence>
<dbReference type="PANTHER" id="PTHR30582:SF24">
    <property type="entry name" value="L,D-TRANSPEPTIDASE ERFK_SRFK-RELATED"/>
    <property type="match status" value="1"/>
</dbReference>
<dbReference type="InterPro" id="IPR038063">
    <property type="entry name" value="Transpep_catalytic_dom"/>
</dbReference>
<dbReference type="Pfam" id="PF03734">
    <property type="entry name" value="YkuD"/>
    <property type="match status" value="1"/>
</dbReference>
<evidence type="ECO:0000313" key="11">
    <source>
        <dbReference type="EMBL" id="MET4634369.1"/>
    </source>
</evidence>
<dbReference type="SUPFAM" id="SSF141523">
    <property type="entry name" value="L,D-transpeptidase catalytic domain-like"/>
    <property type="match status" value="1"/>
</dbReference>
<dbReference type="InterPro" id="IPR050979">
    <property type="entry name" value="LD-transpeptidase"/>
</dbReference>
<dbReference type="Gene3D" id="2.40.440.10">
    <property type="entry name" value="L,D-transpeptidase catalytic domain-like"/>
    <property type="match status" value="1"/>
</dbReference>
<keyword evidence="6 9" id="KW-0133">Cell shape</keyword>
<organism evidence="11 12">
    <name type="scientific">Kaistia defluvii</name>
    <dbReference type="NCBI Taxonomy" id="410841"/>
    <lineage>
        <taxon>Bacteria</taxon>
        <taxon>Pseudomonadati</taxon>
        <taxon>Pseudomonadota</taxon>
        <taxon>Alphaproteobacteria</taxon>
        <taxon>Hyphomicrobiales</taxon>
        <taxon>Kaistiaceae</taxon>
        <taxon>Kaistia</taxon>
    </lineage>
</organism>
<evidence type="ECO:0000256" key="5">
    <source>
        <dbReference type="ARBA" id="ARBA00022801"/>
    </source>
</evidence>
<sequence>MACSPQRAGFQIRFTHFGSAPRSPTRCTASFRDPFATLSHDMATQRHAAFANRAVWRQCQFGKIFAAVRRSLSGGGQQDMGHSDIMIMDRMFAGGDALPEEALPEAGPGQLNRRSFLLGSALGLGALSLTGCASSGGMSHAEAVRAYGPVAGDKFPIAAVDISKVDPKYYRRTVRYPSKEAPGTIIIDPAKHYVYRIEGDGNATRYGANVGREGFLWSGEAYVGRKAEWPTWTPPKEMIARQPEAGKYAAGMPGGPDNPLGARTLYLYQDGKYTLYTIYSTRVARSIGTGVTSGCTGLLTQDMLDLYARTPVNTKVLVLPA</sequence>
<evidence type="ECO:0000256" key="2">
    <source>
        <dbReference type="ARBA" id="ARBA00005992"/>
    </source>
</evidence>
<evidence type="ECO:0000256" key="1">
    <source>
        <dbReference type="ARBA" id="ARBA00004752"/>
    </source>
</evidence>
<evidence type="ECO:0000259" key="10">
    <source>
        <dbReference type="PROSITE" id="PS52029"/>
    </source>
</evidence>
<keyword evidence="12" id="KW-1185">Reference proteome</keyword>
<dbReference type="CDD" id="cd16913">
    <property type="entry name" value="YkuD_like"/>
    <property type="match status" value="1"/>
</dbReference>
<keyword evidence="8 9" id="KW-0961">Cell wall biogenesis/degradation</keyword>
<gene>
    <name evidence="11" type="ORF">ABIE08_002282</name>
</gene>